<dbReference type="EMBL" id="MLYV02001094">
    <property type="protein sequence ID" value="PSR73253.1"/>
    <property type="molecule type" value="Genomic_DNA"/>
</dbReference>
<dbReference type="Proteomes" id="UP000186601">
    <property type="component" value="Unassembled WGS sequence"/>
</dbReference>
<gene>
    <name evidence="1" type="ORF">PHLCEN_2v10868</name>
</gene>
<accession>A0A2R6NLI9</accession>
<reference evidence="1 2" key="1">
    <citation type="submission" date="2018-02" db="EMBL/GenBank/DDBJ databases">
        <title>Genome sequence of the basidiomycete white-rot fungus Phlebia centrifuga.</title>
        <authorList>
            <person name="Granchi Z."/>
            <person name="Peng M."/>
            <person name="de Vries R.P."/>
            <person name="Hilden K."/>
            <person name="Makela M.R."/>
            <person name="Grigoriev I."/>
            <person name="Riley R."/>
        </authorList>
    </citation>
    <scope>NUCLEOTIDE SEQUENCE [LARGE SCALE GENOMIC DNA]</scope>
    <source>
        <strain evidence="1 2">FBCC195</strain>
    </source>
</reference>
<evidence type="ECO:0000313" key="2">
    <source>
        <dbReference type="Proteomes" id="UP000186601"/>
    </source>
</evidence>
<comment type="caution">
    <text evidence="1">The sequence shown here is derived from an EMBL/GenBank/DDBJ whole genome shotgun (WGS) entry which is preliminary data.</text>
</comment>
<dbReference type="AlphaFoldDB" id="A0A2R6NLI9"/>
<organism evidence="1 2">
    <name type="scientific">Hermanssonia centrifuga</name>
    <dbReference type="NCBI Taxonomy" id="98765"/>
    <lineage>
        <taxon>Eukaryota</taxon>
        <taxon>Fungi</taxon>
        <taxon>Dikarya</taxon>
        <taxon>Basidiomycota</taxon>
        <taxon>Agaricomycotina</taxon>
        <taxon>Agaricomycetes</taxon>
        <taxon>Polyporales</taxon>
        <taxon>Meruliaceae</taxon>
        <taxon>Hermanssonia</taxon>
    </lineage>
</organism>
<proteinExistence type="predicted"/>
<sequence length="200" mass="22931">MNVTAQLLNDTLDNPRYSDASYSDWEVWMKDAVLVLLSLSEHPMTEEGCRTLVRCTSSPEDRQSVIHQLLEQIAGYEGYRRVFERLHSASSPLMLFRLEETTSGGEFGWWGLSLSDLIGEFKHFQTLQIQLEQDNVSIVAAAGKCLDLLGSQPDRSAIETFVKKTSRHWQEYEFKDLIRALKAFIPKDKVSRYPILDTLQ</sequence>
<name>A0A2R6NLI9_9APHY</name>
<evidence type="ECO:0000313" key="1">
    <source>
        <dbReference type="EMBL" id="PSR73253.1"/>
    </source>
</evidence>
<keyword evidence="2" id="KW-1185">Reference proteome</keyword>
<protein>
    <submittedName>
        <fullName evidence="1">Uncharacterized protein</fullName>
    </submittedName>
</protein>